<dbReference type="PRINTS" id="PR00173">
    <property type="entry name" value="EDTRNSPORT"/>
</dbReference>
<organism evidence="7 8">
    <name type="scientific">Limnochorda pilosa</name>
    <dbReference type="NCBI Taxonomy" id="1555112"/>
    <lineage>
        <taxon>Bacteria</taxon>
        <taxon>Bacillati</taxon>
        <taxon>Bacillota</taxon>
        <taxon>Limnochordia</taxon>
        <taxon>Limnochordales</taxon>
        <taxon>Limnochordaceae</taxon>
        <taxon>Limnochorda</taxon>
    </lineage>
</organism>
<dbReference type="GO" id="GO:0055085">
    <property type="term" value="P:transmembrane transport"/>
    <property type="evidence" value="ECO:0007669"/>
    <property type="project" value="TreeGrafter"/>
</dbReference>
<dbReference type="AlphaFoldDB" id="A0A0K2SNF0"/>
<reference evidence="8" key="2">
    <citation type="journal article" date="2016" name="Int. J. Syst. Evol. Microbiol.">
        <title>Complete genome sequence and cell structure of Limnochorda pilosa, a Gram-negative spore-former within the phylum Firmicutes.</title>
        <authorList>
            <person name="Watanabe M."/>
            <person name="Kojima H."/>
            <person name="Fukui M."/>
        </authorList>
    </citation>
    <scope>NUCLEOTIDE SEQUENCE [LARGE SCALE GENOMIC DNA]</scope>
    <source>
        <strain evidence="8">HC45</strain>
    </source>
</reference>
<feature type="transmembrane region" description="Helical" evidence="6">
    <location>
        <begin position="6"/>
        <end position="36"/>
    </location>
</feature>
<evidence type="ECO:0000313" key="8">
    <source>
        <dbReference type="Proteomes" id="UP000065807"/>
    </source>
</evidence>
<keyword evidence="4 6" id="KW-1133">Transmembrane helix</keyword>
<dbReference type="GO" id="GO:0016301">
    <property type="term" value="F:kinase activity"/>
    <property type="evidence" value="ECO:0007669"/>
    <property type="project" value="UniProtKB-KW"/>
</dbReference>
<evidence type="ECO:0000256" key="1">
    <source>
        <dbReference type="ARBA" id="ARBA00004141"/>
    </source>
</evidence>
<dbReference type="PANTHER" id="PTHR21716">
    <property type="entry name" value="TRANSMEMBRANE PROTEIN"/>
    <property type="match status" value="1"/>
</dbReference>
<comment type="similarity">
    <text evidence="2">Belongs to the autoinducer-2 exporter (AI-2E) (TC 2.A.86) family.</text>
</comment>
<dbReference type="PANTHER" id="PTHR21716:SF68">
    <property type="entry name" value="TRANSPORT PROTEIN YTVI-RELATED"/>
    <property type="match status" value="1"/>
</dbReference>
<evidence type="ECO:0000256" key="4">
    <source>
        <dbReference type="ARBA" id="ARBA00022989"/>
    </source>
</evidence>
<keyword evidence="5 6" id="KW-0472">Membrane</keyword>
<dbReference type="EMBL" id="AP014924">
    <property type="protein sequence ID" value="BAS28354.1"/>
    <property type="molecule type" value="Genomic_DNA"/>
</dbReference>
<dbReference type="InterPro" id="IPR002549">
    <property type="entry name" value="AI-2E-like"/>
</dbReference>
<dbReference type="RefSeq" id="WP_068138579.1">
    <property type="nucleotide sequence ID" value="NZ_AP014924.1"/>
</dbReference>
<dbReference type="Proteomes" id="UP000065807">
    <property type="component" value="Chromosome"/>
</dbReference>
<evidence type="ECO:0000256" key="6">
    <source>
        <dbReference type="SAM" id="Phobius"/>
    </source>
</evidence>
<dbReference type="KEGG" id="lpil:LIP_2524"/>
<feature type="transmembrane region" description="Helical" evidence="6">
    <location>
        <begin position="304"/>
        <end position="329"/>
    </location>
</feature>
<accession>A0A0K2SNF0</accession>
<keyword evidence="8" id="KW-1185">Reference proteome</keyword>
<gene>
    <name evidence="7" type="ORF">LIP_2524</name>
</gene>
<comment type="subcellular location">
    <subcellularLocation>
        <location evidence="1">Membrane</location>
        <topology evidence="1">Multi-pass membrane protein</topology>
    </subcellularLocation>
</comment>
<dbReference type="InterPro" id="IPR014227">
    <property type="entry name" value="YtvI-like"/>
</dbReference>
<sequence length="368" mass="38756">MAVRPIWIVALVVGAWYVFGARLIVALAPFVLAAVASAVLHPLVRRLSGGLRLPRPLAVLLSLTLVLLVMGGLTAGLALLVAAQVNDALQSFPLYQEILQQQLDRLLAWVNHWYVLLPPTVIELARENTQSVLGALESAFFSAGQALLGLVTAVPVILGVLAVALIATYFVSRDWDLVKAAVLRLIPRRHRQLLREVPARLWADALRYVRAQLVLIAITTGVSMAGLLVIGVNQWLVLGLVGGMLDVLPVLGPGLLYVPWGLYALLTGEVGLGAGVVVLYLVASGVRQMVEARVVGESLGVHPLLTLAGLYLSATLFGLAGFLLAPLLIVLGKAAWESGLIPWFSRVAASAEGGEPPTGVPPAGGGAG</sequence>
<protein>
    <submittedName>
        <fullName evidence="7">Sporulation kinase</fullName>
    </submittedName>
</protein>
<dbReference type="GO" id="GO:0016020">
    <property type="term" value="C:membrane"/>
    <property type="evidence" value="ECO:0007669"/>
    <property type="project" value="UniProtKB-SubCell"/>
</dbReference>
<dbReference type="Pfam" id="PF01594">
    <property type="entry name" value="AI-2E_transport"/>
    <property type="match status" value="1"/>
</dbReference>
<feature type="transmembrane region" description="Helical" evidence="6">
    <location>
        <begin position="257"/>
        <end position="283"/>
    </location>
</feature>
<feature type="transmembrane region" description="Helical" evidence="6">
    <location>
        <begin position="57"/>
        <end position="83"/>
    </location>
</feature>
<name>A0A0K2SNF0_LIMPI</name>
<dbReference type="OrthoDB" id="9774361at2"/>
<evidence type="ECO:0000313" key="7">
    <source>
        <dbReference type="EMBL" id="BAS28354.1"/>
    </source>
</evidence>
<feature type="transmembrane region" description="Helical" evidence="6">
    <location>
        <begin position="146"/>
        <end position="171"/>
    </location>
</feature>
<dbReference type="NCBIfam" id="TIGR02872">
    <property type="entry name" value="spore_ytvI"/>
    <property type="match status" value="1"/>
</dbReference>
<keyword evidence="7" id="KW-0418">Kinase</keyword>
<evidence type="ECO:0000256" key="5">
    <source>
        <dbReference type="ARBA" id="ARBA00023136"/>
    </source>
</evidence>
<evidence type="ECO:0000256" key="2">
    <source>
        <dbReference type="ARBA" id="ARBA00009773"/>
    </source>
</evidence>
<keyword evidence="3 6" id="KW-0812">Transmembrane</keyword>
<reference evidence="8" key="1">
    <citation type="submission" date="2015-07" db="EMBL/GenBank/DDBJ databases">
        <title>Complete genome sequence and phylogenetic analysis of Limnochorda pilosa.</title>
        <authorList>
            <person name="Watanabe M."/>
            <person name="Kojima H."/>
            <person name="Fukui M."/>
        </authorList>
    </citation>
    <scope>NUCLEOTIDE SEQUENCE [LARGE SCALE GENOMIC DNA]</scope>
    <source>
        <strain evidence="8">HC45</strain>
    </source>
</reference>
<feature type="transmembrane region" description="Helical" evidence="6">
    <location>
        <begin position="213"/>
        <end position="237"/>
    </location>
</feature>
<evidence type="ECO:0000256" key="3">
    <source>
        <dbReference type="ARBA" id="ARBA00022692"/>
    </source>
</evidence>
<proteinExistence type="inferred from homology"/>
<keyword evidence="7" id="KW-0808">Transferase</keyword>